<dbReference type="GO" id="GO:0061513">
    <property type="term" value="F:glucose 6-phosphate:phosphate antiporter activity"/>
    <property type="evidence" value="ECO:0007669"/>
    <property type="project" value="TreeGrafter"/>
</dbReference>
<keyword evidence="3 5" id="KW-1133">Transmembrane helix</keyword>
<dbReference type="EMBL" id="VSSQ01026080">
    <property type="protein sequence ID" value="MPM74611.1"/>
    <property type="molecule type" value="Genomic_DNA"/>
</dbReference>
<evidence type="ECO:0000259" key="6">
    <source>
        <dbReference type="PROSITE" id="PS50850"/>
    </source>
</evidence>
<comment type="caution">
    <text evidence="7">The sequence shown here is derived from an EMBL/GenBank/DDBJ whole genome shotgun (WGS) entry which is preliminary data.</text>
</comment>
<dbReference type="GO" id="GO:0012505">
    <property type="term" value="C:endomembrane system"/>
    <property type="evidence" value="ECO:0007669"/>
    <property type="project" value="UniProtKB-SubCell"/>
</dbReference>
<feature type="transmembrane region" description="Helical" evidence="5">
    <location>
        <begin position="56"/>
        <end position="75"/>
    </location>
</feature>
<sequence>MSLLSQTDSAISPEKRKQATILGVMLCISYCVSYIGRLDFSACIPAMAAEGVFNSAFAGLTGTGFLIFYGIGQFINGFLGDRTDPGAMIGIGLFFSGICNICVGLSSSFPSSKYFILGFWCLAGYFSSMLWAPIVKCIAEYLTGSVKSKVAINISATIPAGTVLSYLLSSLLLSAYGWNSVFYACGSLLIAFSIVWFLIFYRSASVLKPERISHDNSKTRNGDNISGASDQTPGLFTLIASTGLVFTILSILFNGVLKDGVTLWVPSLISDSFSLSPSSASLISVILPIINLPGAYIAIKLNNRYFNNEMTTSALLFGISAASFALLCLVGSFGPVLTVILIAISTSAMLGANTMFLTYIPLEFSSVGRSSSITGFLDACSYAASAVSGVTIGKISSAYGWNAAVYSWIAVAAAGFAVTLAGARFWKAGRHKYVSDKDDNQ</sequence>
<dbReference type="InterPro" id="IPR051337">
    <property type="entry name" value="OPA_Antiporter"/>
</dbReference>
<dbReference type="PROSITE" id="PS50850">
    <property type="entry name" value="MFS"/>
    <property type="match status" value="1"/>
</dbReference>
<dbReference type="InterPro" id="IPR036259">
    <property type="entry name" value="MFS_trans_sf"/>
</dbReference>
<dbReference type="AlphaFoldDB" id="A0A645CCG5"/>
<dbReference type="PANTHER" id="PTHR43826">
    <property type="entry name" value="GLUCOSE-6-PHOSPHATE EXCHANGER SLC37A4"/>
    <property type="match status" value="1"/>
</dbReference>
<name>A0A645CCG5_9ZZZZ</name>
<feature type="transmembrane region" description="Helical" evidence="5">
    <location>
        <begin position="339"/>
        <end position="360"/>
    </location>
</feature>
<feature type="transmembrane region" description="Helical" evidence="5">
    <location>
        <begin position="87"/>
        <end position="109"/>
    </location>
</feature>
<evidence type="ECO:0000256" key="5">
    <source>
        <dbReference type="SAM" id="Phobius"/>
    </source>
</evidence>
<evidence type="ECO:0000313" key="7">
    <source>
        <dbReference type="EMBL" id="MPM74611.1"/>
    </source>
</evidence>
<organism evidence="7">
    <name type="scientific">bioreactor metagenome</name>
    <dbReference type="NCBI Taxonomy" id="1076179"/>
    <lineage>
        <taxon>unclassified sequences</taxon>
        <taxon>metagenomes</taxon>
        <taxon>ecological metagenomes</taxon>
    </lineage>
</organism>
<dbReference type="InterPro" id="IPR011701">
    <property type="entry name" value="MFS"/>
</dbReference>
<feature type="transmembrane region" description="Helical" evidence="5">
    <location>
        <begin position="405"/>
        <end position="426"/>
    </location>
</feature>
<dbReference type="SUPFAM" id="SSF103473">
    <property type="entry name" value="MFS general substrate transporter"/>
    <property type="match status" value="1"/>
</dbReference>
<dbReference type="Gene3D" id="1.20.1250.20">
    <property type="entry name" value="MFS general substrate transporter like domains"/>
    <property type="match status" value="2"/>
</dbReference>
<keyword evidence="2 5" id="KW-0812">Transmembrane</keyword>
<evidence type="ECO:0000256" key="4">
    <source>
        <dbReference type="ARBA" id="ARBA00023136"/>
    </source>
</evidence>
<feature type="transmembrane region" description="Helical" evidence="5">
    <location>
        <begin position="235"/>
        <end position="257"/>
    </location>
</feature>
<feature type="domain" description="Major facilitator superfamily (MFS) profile" evidence="6">
    <location>
        <begin position="1"/>
        <end position="430"/>
    </location>
</feature>
<evidence type="ECO:0000256" key="2">
    <source>
        <dbReference type="ARBA" id="ARBA00022692"/>
    </source>
</evidence>
<feature type="transmembrane region" description="Helical" evidence="5">
    <location>
        <begin position="277"/>
        <end position="299"/>
    </location>
</feature>
<comment type="subcellular location">
    <subcellularLocation>
        <location evidence="1">Endomembrane system</location>
        <topology evidence="1">Multi-pass membrane protein</topology>
    </subcellularLocation>
</comment>
<accession>A0A645CCG5</accession>
<evidence type="ECO:0000256" key="1">
    <source>
        <dbReference type="ARBA" id="ARBA00004127"/>
    </source>
</evidence>
<dbReference type="PIRSF" id="PIRSF002808">
    <property type="entry name" value="Hexose_phosphate_transp"/>
    <property type="match status" value="1"/>
</dbReference>
<dbReference type="GO" id="GO:0005886">
    <property type="term" value="C:plasma membrane"/>
    <property type="evidence" value="ECO:0007669"/>
    <property type="project" value="TreeGrafter"/>
</dbReference>
<dbReference type="InterPro" id="IPR020846">
    <property type="entry name" value="MFS_dom"/>
</dbReference>
<feature type="transmembrane region" description="Helical" evidence="5">
    <location>
        <begin position="181"/>
        <end position="201"/>
    </location>
</feature>
<proteinExistence type="predicted"/>
<feature type="transmembrane region" description="Helical" evidence="5">
    <location>
        <begin position="115"/>
        <end position="138"/>
    </location>
</feature>
<feature type="transmembrane region" description="Helical" evidence="5">
    <location>
        <begin position="311"/>
        <end position="333"/>
    </location>
</feature>
<reference evidence="7" key="1">
    <citation type="submission" date="2019-08" db="EMBL/GenBank/DDBJ databases">
        <authorList>
            <person name="Kucharzyk K."/>
            <person name="Murdoch R.W."/>
            <person name="Higgins S."/>
            <person name="Loffler F."/>
        </authorList>
    </citation>
    <scope>NUCLEOTIDE SEQUENCE</scope>
</reference>
<evidence type="ECO:0000256" key="3">
    <source>
        <dbReference type="ARBA" id="ARBA00022989"/>
    </source>
</evidence>
<gene>
    <name evidence="7" type="ORF">SDC9_121599</name>
</gene>
<dbReference type="InterPro" id="IPR000849">
    <property type="entry name" value="Sugar_P_transporter"/>
</dbReference>
<dbReference type="GO" id="GO:0035435">
    <property type="term" value="P:phosphate ion transmembrane transport"/>
    <property type="evidence" value="ECO:0007669"/>
    <property type="project" value="TreeGrafter"/>
</dbReference>
<dbReference type="Pfam" id="PF07690">
    <property type="entry name" value="MFS_1"/>
    <property type="match status" value="1"/>
</dbReference>
<feature type="transmembrane region" description="Helical" evidence="5">
    <location>
        <begin position="20"/>
        <end position="36"/>
    </location>
</feature>
<protein>
    <recommendedName>
        <fullName evidence="6">Major facilitator superfamily (MFS) profile domain-containing protein</fullName>
    </recommendedName>
</protein>
<feature type="transmembrane region" description="Helical" evidence="5">
    <location>
        <begin position="150"/>
        <end position="169"/>
    </location>
</feature>
<dbReference type="PANTHER" id="PTHR43826:SF7">
    <property type="entry name" value="PROTEIN UHPC, PUTATIVE-RELATED"/>
    <property type="match status" value="1"/>
</dbReference>
<keyword evidence="4 5" id="KW-0472">Membrane</keyword>